<evidence type="ECO:0000313" key="2">
    <source>
        <dbReference type="Proteomes" id="UP001261666"/>
    </source>
</evidence>
<name>A0ACC6IEF2_9ACTN</name>
<accession>A0ACC6IEF2</accession>
<gene>
    <name evidence="1" type="ORF">QE364_000710</name>
</gene>
<protein>
    <submittedName>
        <fullName evidence="1">UDP-glucuronate 4-epimerase</fullName>
        <ecNumber evidence="1">5.1.3.6</ecNumber>
    </submittedName>
</protein>
<keyword evidence="1" id="KW-0413">Isomerase</keyword>
<dbReference type="Proteomes" id="UP001261666">
    <property type="component" value="Unassembled WGS sequence"/>
</dbReference>
<organism evidence="1 2">
    <name type="scientific">Nocardioides zeae</name>
    <dbReference type="NCBI Taxonomy" id="1457234"/>
    <lineage>
        <taxon>Bacteria</taxon>
        <taxon>Bacillati</taxon>
        <taxon>Actinomycetota</taxon>
        <taxon>Actinomycetes</taxon>
        <taxon>Propionibacteriales</taxon>
        <taxon>Nocardioidaceae</taxon>
        <taxon>Nocardioides</taxon>
    </lineage>
</organism>
<proteinExistence type="predicted"/>
<reference evidence="1" key="1">
    <citation type="submission" date="2023-08" db="EMBL/GenBank/DDBJ databases">
        <title>Functional and genomic diversity of the sorghum phyllosphere microbiome.</title>
        <authorList>
            <person name="Shade A."/>
        </authorList>
    </citation>
    <scope>NUCLEOTIDE SEQUENCE</scope>
    <source>
        <strain evidence="1">SORGH_AS_0885</strain>
    </source>
</reference>
<sequence>MSAPSTARPVRRYLVTGAAGCLGAWVVAELLAAGQEVVATDLTEDRRRLELVRLRPSDDVPWARLDVTDLDALTAVLTENAITDVIHLAGLQVPFCAADPPLGAAVNVVGTVNVFEAVRRLERRTGLVYASSAAVFGAASVSGGHGVRDDALPDPGTHYGVFKVANEGTAQQYWRESGVASVGLRPFVVFGVGRDQGRTSSATSAMLSAVVGDRFELPGGGPALLTLARDCARWFIAACDLSLTRGGCDVWNVPGQTVRLDDLPALIDAHVPGAADLITVGAGAPSAVPSRLEDPALHRVLGRDIDTPLATAVAETVAHFRQALALGILPGTASSPPSSADVPSSPRSTS</sequence>
<keyword evidence="2" id="KW-1185">Reference proteome</keyword>
<dbReference type="EMBL" id="JAVIZJ010000002">
    <property type="protein sequence ID" value="MDR6209018.1"/>
    <property type="molecule type" value="Genomic_DNA"/>
</dbReference>
<comment type="caution">
    <text evidence="1">The sequence shown here is derived from an EMBL/GenBank/DDBJ whole genome shotgun (WGS) entry which is preliminary data.</text>
</comment>
<evidence type="ECO:0000313" key="1">
    <source>
        <dbReference type="EMBL" id="MDR6209018.1"/>
    </source>
</evidence>
<dbReference type="EC" id="5.1.3.6" evidence="1"/>